<dbReference type="OrthoDB" id="343296at2759"/>
<comment type="caution">
    <text evidence="2">The sequence shown here is derived from an EMBL/GenBank/DDBJ whole genome shotgun (WGS) entry which is preliminary data.</text>
</comment>
<gene>
    <name evidence="2" type="ORF">PGLA1383_LOCUS8008</name>
</gene>
<keyword evidence="3" id="KW-1185">Reference proteome</keyword>
<sequence length="82" mass="9185">LFDWDGDGMISEDDLKRVIPDVFKKLTVETVLQESQLGATKNSWISEEHFSLLIRTQNASVFTLTRIVNGAEELALGEECGE</sequence>
<name>A0A813DMX3_POLGL</name>
<evidence type="ECO:0000313" key="3">
    <source>
        <dbReference type="Proteomes" id="UP000654075"/>
    </source>
</evidence>
<organism evidence="2 3">
    <name type="scientific">Polarella glacialis</name>
    <name type="common">Dinoflagellate</name>
    <dbReference type="NCBI Taxonomy" id="89957"/>
    <lineage>
        <taxon>Eukaryota</taxon>
        <taxon>Sar</taxon>
        <taxon>Alveolata</taxon>
        <taxon>Dinophyceae</taxon>
        <taxon>Suessiales</taxon>
        <taxon>Suessiaceae</taxon>
        <taxon>Polarella</taxon>
    </lineage>
</organism>
<feature type="non-terminal residue" evidence="2">
    <location>
        <position position="82"/>
    </location>
</feature>
<dbReference type="PROSITE" id="PS50222">
    <property type="entry name" value="EF_HAND_2"/>
    <property type="match status" value="1"/>
</dbReference>
<dbReference type="GO" id="GO:0005509">
    <property type="term" value="F:calcium ion binding"/>
    <property type="evidence" value="ECO:0007669"/>
    <property type="project" value="InterPro"/>
</dbReference>
<dbReference type="EMBL" id="CAJNNV010003566">
    <property type="protein sequence ID" value="CAE8589236.1"/>
    <property type="molecule type" value="Genomic_DNA"/>
</dbReference>
<dbReference type="InterPro" id="IPR002048">
    <property type="entry name" value="EF_hand_dom"/>
</dbReference>
<evidence type="ECO:0000313" key="2">
    <source>
        <dbReference type="EMBL" id="CAE8589236.1"/>
    </source>
</evidence>
<dbReference type="InterPro" id="IPR011992">
    <property type="entry name" value="EF-hand-dom_pair"/>
</dbReference>
<protein>
    <recommendedName>
        <fullName evidence="1">EF-hand domain-containing protein</fullName>
    </recommendedName>
</protein>
<dbReference type="SUPFAM" id="SSF47473">
    <property type="entry name" value="EF-hand"/>
    <property type="match status" value="1"/>
</dbReference>
<proteinExistence type="predicted"/>
<dbReference type="Proteomes" id="UP000654075">
    <property type="component" value="Unassembled WGS sequence"/>
</dbReference>
<feature type="domain" description="EF-hand" evidence="1">
    <location>
        <begin position="1"/>
        <end position="25"/>
    </location>
</feature>
<evidence type="ECO:0000259" key="1">
    <source>
        <dbReference type="PROSITE" id="PS50222"/>
    </source>
</evidence>
<dbReference type="AlphaFoldDB" id="A0A813DMX3"/>
<accession>A0A813DMX3</accession>
<reference evidence="2" key="1">
    <citation type="submission" date="2021-02" db="EMBL/GenBank/DDBJ databases">
        <authorList>
            <person name="Dougan E. K."/>
            <person name="Rhodes N."/>
            <person name="Thang M."/>
            <person name="Chan C."/>
        </authorList>
    </citation>
    <scope>NUCLEOTIDE SEQUENCE</scope>
</reference>